<feature type="chain" id="PRO_5040752450" evidence="2">
    <location>
        <begin position="29"/>
        <end position="338"/>
    </location>
</feature>
<organism evidence="3 4">
    <name type="scientific">Actinokineospora globicatena</name>
    <dbReference type="NCBI Taxonomy" id="103729"/>
    <lineage>
        <taxon>Bacteria</taxon>
        <taxon>Bacillati</taxon>
        <taxon>Actinomycetota</taxon>
        <taxon>Actinomycetes</taxon>
        <taxon>Pseudonocardiales</taxon>
        <taxon>Pseudonocardiaceae</taxon>
        <taxon>Actinokineospora</taxon>
    </lineage>
</organism>
<name>A0A9W6VAU2_9PSEU</name>
<accession>A0A9W6VAU2</accession>
<reference evidence="3" key="1">
    <citation type="submission" date="2023-02" db="EMBL/GenBank/DDBJ databases">
        <title>Actinokineospora globicatena NBRC 15670.</title>
        <authorList>
            <person name="Ichikawa N."/>
            <person name="Sato H."/>
            <person name="Tonouchi N."/>
        </authorList>
    </citation>
    <scope>NUCLEOTIDE SEQUENCE</scope>
    <source>
        <strain evidence="3">NBRC 15670</strain>
    </source>
</reference>
<dbReference type="EMBL" id="BSSD01000009">
    <property type="protein sequence ID" value="GLW94637.1"/>
    <property type="molecule type" value="Genomic_DNA"/>
</dbReference>
<sequence length="338" mass="33760">MGVPVNFRLIITALTAATVVAGCSTSSAGPPVPGLAERGSTMTTATLSRKDLTTKVSLKGKVTLSPVFGLVAPVDGQVRYLDVKDDKKGTPTKPTRVGAVWAAGKPTHIEVPAGSTFSGRLVDDKATVTVGMPVVSAKFGGYAIVADIDGAQAYALADGLGVVRAQIKSGPGPFDCTPLGTTAALPPGTIPDPPAPVVPVAPAQGLPTDGAAAPAPAPQQPQQPEQDSRTPSESTGMRLVCVPPAGTKLINGAEATLEVVTAEAKQVLVAPVEAVAGKQGAGKVDVLDTNGSRQTKDVVLGGTDGAVVEIKSGLTGTETLAVPGPDLPAPKQDGAPGK</sequence>
<evidence type="ECO:0000313" key="3">
    <source>
        <dbReference type="EMBL" id="GLW94637.1"/>
    </source>
</evidence>
<evidence type="ECO:0000256" key="2">
    <source>
        <dbReference type="SAM" id="SignalP"/>
    </source>
</evidence>
<gene>
    <name evidence="3" type="ORF">Aglo03_54530</name>
</gene>
<proteinExistence type="predicted"/>
<protein>
    <submittedName>
        <fullName evidence="3">Uncharacterized protein</fullName>
    </submittedName>
</protein>
<comment type="caution">
    <text evidence="3">The sequence shown here is derived from an EMBL/GenBank/DDBJ whole genome shotgun (WGS) entry which is preliminary data.</text>
</comment>
<evidence type="ECO:0000313" key="4">
    <source>
        <dbReference type="Proteomes" id="UP001165042"/>
    </source>
</evidence>
<evidence type="ECO:0000256" key="1">
    <source>
        <dbReference type="SAM" id="MobiDB-lite"/>
    </source>
</evidence>
<dbReference type="Gene3D" id="2.40.420.20">
    <property type="match status" value="1"/>
</dbReference>
<keyword evidence="2" id="KW-0732">Signal</keyword>
<dbReference type="Proteomes" id="UP001165042">
    <property type="component" value="Unassembled WGS sequence"/>
</dbReference>
<keyword evidence="4" id="KW-1185">Reference proteome</keyword>
<feature type="region of interest" description="Disordered" evidence="1">
    <location>
        <begin position="178"/>
        <end position="237"/>
    </location>
</feature>
<feature type="region of interest" description="Disordered" evidence="1">
    <location>
        <begin position="319"/>
        <end position="338"/>
    </location>
</feature>
<feature type="compositionally biased region" description="Pro residues" evidence="1">
    <location>
        <begin position="188"/>
        <end position="199"/>
    </location>
</feature>
<dbReference type="AlphaFoldDB" id="A0A9W6VAU2"/>
<feature type="signal peptide" evidence="2">
    <location>
        <begin position="1"/>
        <end position="28"/>
    </location>
</feature>